<organism evidence="2 3">
    <name type="scientific">Arachidicoccus soli</name>
    <dbReference type="NCBI Taxonomy" id="2341117"/>
    <lineage>
        <taxon>Bacteria</taxon>
        <taxon>Pseudomonadati</taxon>
        <taxon>Bacteroidota</taxon>
        <taxon>Chitinophagia</taxon>
        <taxon>Chitinophagales</taxon>
        <taxon>Chitinophagaceae</taxon>
        <taxon>Arachidicoccus</taxon>
    </lineage>
</organism>
<dbReference type="EMBL" id="CP032489">
    <property type="protein sequence ID" value="AYD48189.1"/>
    <property type="molecule type" value="Genomic_DNA"/>
</dbReference>
<sequence>MEPIQHLLIIKKMKTLIILAIGMFIGFFVNKYWPKVKSELEQEGAKEKQKAKDFIKTTEEKIKDKI</sequence>
<accession>A0A386HRB1</accession>
<reference evidence="2 3" key="1">
    <citation type="submission" date="2018-09" db="EMBL/GenBank/DDBJ databases">
        <title>Arachidicoccus sp. nov., a bacterium isolated from soil.</title>
        <authorList>
            <person name="Weon H.-Y."/>
            <person name="Kwon S.-W."/>
            <person name="Lee S.A."/>
        </authorList>
    </citation>
    <scope>NUCLEOTIDE SEQUENCE [LARGE SCALE GENOMIC DNA]</scope>
    <source>
        <strain evidence="2 3">KIS59-12</strain>
    </source>
</reference>
<keyword evidence="1" id="KW-1133">Transmembrane helix</keyword>
<evidence type="ECO:0000313" key="3">
    <source>
        <dbReference type="Proteomes" id="UP000266118"/>
    </source>
</evidence>
<proteinExistence type="predicted"/>
<keyword evidence="1" id="KW-0472">Membrane</keyword>
<feature type="transmembrane region" description="Helical" evidence="1">
    <location>
        <begin position="16"/>
        <end position="33"/>
    </location>
</feature>
<evidence type="ECO:0000313" key="2">
    <source>
        <dbReference type="EMBL" id="AYD48189.1"/>
    </source>
</evidence>
<dbReference type="KEGG" id="ark:D6B99_11635"/>
<keyword evidence="1" id="KW-0812">Transmembrane</keyword>
<evidence type="ECO:0000256" key="1">
    <source>
        <dbReference type="SAM" id="Phobius"/>
    </source>
</evidence>
<protein>
    <submittedName>
        <fullName evidence="2">Uncharacterized protein</fullName>
    </submittedName>
</protein>
<name>A0A386HRB1_9BACT</name>
<keyword evidence="3" id="KW-1185">Reference proteome</keyword>
<dbReference type="AlphaFoldDB" id="A0A386HRB1"/>
<dbReference type="Proteomes" id="UP000266118">
    <property type="component" value="Chromosome"/>
</dbReference>
<gene>
    <name evidence="2" type="ORF">D6B99_11635</name>
</gene>